<dbReference type="AlphaFoldDB" id="C6R7R5"/>
<dbReference type="InterPro" id="IPR001584">
    <property type="entry name" value="Integrase_cat-core"/>
</dbReference>
<accession>C6R7R5</accession>
<dbReference type="InterPro" id="IPR050900">
    <property type="entry name" value="Transposase_IS3/IS150/IS904"/>
</dbReference>
<dbReference type="GO" id="GO:0003676">
    <property type="term" value="F:nucleic acid binding"/>
    <property type="evidence" value="ECO:0007669"/>
    <property type="project" value="InterPro"/>
</dbReference>
<reference evidence="2 3" key="1">
    <citation type="submission" date="2009-06" db="EMBL/GenBank/DDBJ databases">
        <authorList>
            <person name="Dodson R."/>
            <person name="Sebastian Y."/>
            <person name="Madupu R."/>
            <person name="Durkin A.S."/>
            <person name="Torralba M."/>
            <person name="Methe B."/>
            <person name="Sutton G.G."/>
            <person name="Strausberg R.L."/>
            <person name="Nelson K.E."/>
        </authorList>
    </citation>
    <scope>NUCLEOTIDE SEQUENCE [LARGE SCALE GENOMIC DNA]</scope>
    <source>
        <strain evidence="2 3">SK141</strain>
    </source>
</reference>
<name>C6R7R5_9CORY</name>
<dbReference type="Proteomes" id="UP000004384">
    <property type="component" value="Unassembled WGS sequence"/>
</dbReference>
<proteinExistence type="predicted"/>
<dbReference type="Pfam" id="PF13683">
    <property type="entry name" value="rve_3"/>
    <property type="match status" value="1"/>
</dbReference>
<dbReference type="Gene3D" id="3.30.420.10">
    <property type="entry name" value="Ribonuclease H-like superfamily/Ribonuclease H"/>
    <property type="match status" value="1"/>
</dbReference>
<feature type="domain" description="Integrase catalytic" evidence="1">
    <location>
        <begin position="102"/>
        <end position="195"/>
    </location>
</feature>
<dbReference type="InterPro" id="IPR036397">
    <property type="entry name" value="RNaseH_sf"/>
</dbReference>
<dbReference type="GO" id="GO:0015074">
    <property type="term" value="P:DNA integration"/>
    <property type="evidence" value="ECO:0007669"/>
    <property type="project" value="InterPro"/>
</dbReference>
<comment type="caution">
    <text evidence="2">The sequence shown here is derived from an EMBL/GenBank/DDBJ whole genome shotgun (WGS) entry which is preliminary data.</text>
</comment>
<dbReference type="InterPro" id="IPR012337">
    <property type="entry name" value="RNaseH-like_sf"/>
</dbReference>
<sequence length="210" mass="23722">MFLAKAKVDHQLQPEKLTCLICAQTWSSVNSKLKDRISCGLLTFAYVRTKKALCMPRLSPTVTPDGSLGGRYQTPCVPKHCRCKLSTRRPKCAEETTGLIHHSDHGSQYVSVVYNERLAQHGIAASTGTVGDSYDNALAENVNGSYKNELIHTRRWNDVVQAEIATFEWVSWWNETRLHQSLGYRTPVEVETDFWKQNPSQEIIEIKANA</sequence>
<organism evidence="2 3">
    <name type="scientific">Corynebacterium tuberculostearicum SK141</name>
    <dbReference type="NCBI Taxonomy" id="553206"/>
    <lineage>
        <taxon>Bacteria</taxon>
        <taxon>Bacillati</taxon>
        <taxon>Actinomycetota</taxon>
        <taxon>Actinomycetes</taxon>
        <taxon>Mycobacteriales</taxon>
        <taxon>Corynebacteriaceae</taxon>
        <taxon>Corynebacterium</taxon>
    </lineage>
</organism>
<dbReference type="EMBL" id="ACVP01000007">
    <property type="protein sequence ID" value="EET78035.1"/>
    <property type="molecule type" value="Genomic_DNA"/>
</dbReference>
<protein>
    <submittedName>
        <fullName evidence="2">Integrase core domain protein</fullName>
    </submittedName>
</protein>
<evidence type="ECO:0000313" key="3">
    <source>
        <dbReference type="Proteomes" id="UP000004384"/>
    </source>
</evidence>
<evidence type="ECO:0000313" key="2">
    <source>
        <dbReference type="EMBL" id="EET78035.1"/>
    </source>
</evidence>
<dbReference type="PANTHER" id="PTHR46889">
    <property type="entry name" value="TRANSPOSASE INSF FOR INSERTION SEQUENCE IS3B-RELATED"/>
    <property type="match status" value="1"/>
</dbReference>
<gene>
    <name evidence="2" type="ORF">CORTU0001_0960</name>
</gene>
<dbReference type="PANTHER" id="PTHR46889:SF5">
    <property type="entry name" value="INTEGRASE PROTEIN"/>
    <property type="match status" value="1"/>
</dbReference>
<evidence type="ECO:0000259" key="1">
    <source>
        <dbReference type="PROSITE" id="PS50994"/>
    </source>
</evidence>
<dbReference type="SUPFAM" id="SSF53098">
    <property type="entry name" value="Ribonuclease H-like"/>
    <property type="match status" value="1"/>
</dbReference>
<dbReference type="PROSITE" id="PS50994">
    <property type="entry name" value="INTEGRASE"/>
    <property type="match status" value="1"/>
</dbReference>